<gene>
    <name evidence="1" type="ORF">JG688_00016367</name>
</gene>
<proteinExistence type="predicted"/>
<keyword evidence="2" id="KW-1185">Reference proteome</keyword>
<accession>A0A8J5IJ05</accession>
<evidence type="ECO:0000313" key="2">
    <source>
        <dbReference type="Proteomes" id="UP000709295"/>
    </source>
</evidence>
<dbReference type="EMBL" id="JAENGY010002012">
    <property type="protein sequence ID" value="KAG6945812.1"/>
    <property type="molecule type" value="Genomic_DNA"/>
</dbReference>
<evidence type="ECO:0000313" key="1">
    <source>
        <dbReference type="EMBL" id="KAG6945812.1"/>
    </source>
</evidence>
<organism evidence="1 2">
    <name type="scientific">Phytophthora aleatoria</name>
    <dbReference type="NCBI Taxonomy" id="2496075"/>
    <lineage>
        <taxon>Eukaryota</taxon>
        <taxon>Sar</taxon>
        <taxon>Stramenopiles</taxon>
        <taxon>Oomycota</taxon>
        <taxon>Peronosporomycetes</taxon>
        <taxon>Peronosporales</taxon>
        <taxon>Peronosporaceae</taxon>
        <taxon>Phytophthora</taxon>
    </lineage>
</organism>
<sequence length="137" mass="15053">MWRWKYLVRGVFPTKTLGVVVQGDQGFQMPTTFKAVLEPALMVKLKTIPLLSHQVRTIVLLSTFFCKAELLELIAKSRLGGFTISTITAQLFGSRPDVIPISPSAASHVMNGFVFADSMKDLFVGVSTENAFDSGEL</sequence>
<dbReference type="Proteomes" id="UP000709295">
    <property type="component" value="Unassembled WGS sequence"/>
</dbReference>
<name>A0A8J5IJ05_9STRA</name>
<protein>
    <submittedName>
        <fullName evidence="1">Uncharacterized protein</fullName>
    </submittedName>
</protein>
<dbReference type="AlphaFoldDB" id="A0A8J5IJ05"/>
<reference evidence="1" key="1">
    <citation type="submission" date="2021-01" db="EMBL/GenBank/DDBJ databases">
        <title>Phytophthora aleatoria, a newly-described species from Pinus radiata is distinct from Phytophthora cactorum isolates based on comparative genomics.</title>
        <authorList>
            <person name="Mcdougal R."/>
            <person name="Panda P."/>
            <person name="Williams N."/>
            <person name="Studholme D.J."/>
        </authorList>
    </citation>
    <scope>NUCLEOTIDE SEQUENCE</scope>
    <source>
        <strain evidence="1">NZFS 4037</strain>
    </source>
</reference>
<comment type="caution">
    <text evidence="1">The sequence shown here is derived from an EMBL/GenBank/DDBJ whole genome shotgun (WGS) entry which is preliminary data.</text>
</comment>